<evidence type="ECO:0000256" key="2">
    <source>
        <dbReference type="ARBA" id="ARBA00012438"/>
    </source>
</evidence>
<dbReference type="InterPro" id="IPR003661">
    <property type="entry name" value="HisK_dim/P_dom"/>
</dbReference>
<feature type="domain" description="Histidine kinase" evidence="8">
    <location>
        <begin position="177"/>
        <end position="393"/>
    </location>
</feature>
<dbReference type="SMART" id="SM00448">
    <property type="entry name" value="REC"/>
    <property type="match status" value="1"/>
</dbReference>
<dbReference type="Pfam" id="PF00512">
    <property type="entry name" value="HisKA"/>
    <property type="match status" value="1"/>
</dbReference>
<accession>A0A7S8IEX6</accession>
<evidence type="ECO:0000259" key="9">
    <source>
        <dbReference type="PROSITE" id="PS50110"/>
    </source>
</evidence>
<keyword evidence="11" id="KW-1185">Reference proteome</keyword>
<dbReference type="CDD" id="cd00082">
    <property type="entry name" value="HisKA"/>
    <property type="match status" value="1"/>
</dbReference>
<dbReference type="EMBL" id="CP062983">
    <property type="protein sequence ID" value="QPC84135.1"/>
    <property type="molecule type" value="Genomic_DNA"/>
</dbReference>
<dbReference type="GO" id="GO:0000155">
    <property type="term" value="F:phosphorelay sensor kinase activity"/>
    <property type="evidence" value="ECO:0007669"/>
    <property type="project" value="InterPro"/>
</dbReference>
<keyword evidence="5 10" id="KW-0418">Kinase</keyword>
<dbReference type="Pfam" id="PF02518">
    <property type="entry name" value="HATPase_c"/>
    <property type="match status" value="1"/>
</dbReference>
<dbReference type="PRINTS" id="PR00344">
    <property type="entry name" value="BCTRLSENSOR"/>
</dbReference>
<dbReference type="Gene3D" id="3.30.565.10">
    <property type="entry name" value="Histidine kinase-like ATPase, C-terminal domain"/>
    <property type="match status" value="1"/>
</dbReference>
<keyword evidence="4" id="KW-0808">Transferase</keyword>
<dbReference type="InterPro" id="IPR036890">
    <property type="entry name" value="HATPase_C_sf"/>
</dbReference>
<evidence type="ECO:0000256" key="6">
    <source>
        <dbReference type="ARBA" id="ARBA00023012"/>
    </source>
</evidence>
<gene>
    <name evidence="10" type="ORF">G4Y79_07110</name>
</gene>
<keyword evidence="6" id="KW-0902">Two-component regulatory system</keyword>
<dbReference type="AlphaFoldDB" id="A0A7S8IEX6"/>
<dbReference type="SMART" id="SM00388">
    <property type="entry name" value="HisKA"/>
    <property type="match status" value="1"/>
</dbReference>
<dbReference type="PROSITE" id="PS50110">
    <property type="entry name" value="RESPONSE_REGULATORY"/>
    <property type="match status" value="1"/>
</dbReference>
<sequence length="393" mass="44517">MTDVYSPVDTVADGYRDNVETILIVDDEPNNLKVLYDLLSQHSYEVRAARDGQMALDTVQAATPDLILLDIKMPGMTGYDVCQRLKANPETRDVPVIFISALNQVEDIVKAFDVGGVDYITKPFQHAEVMARVRTHLTIIQQQRQLTFQQEQIAAMRRRDRDRFDHLTAMREQFVRSAAHDLKNPLALVTGYASMLRRFDEVRTSPKILECVEQIEYSGEQMLSLITSMLDYVRMQSGLNLDLEQVSLPDFLANIIDGHRANAQEKGINLVFKAPDEDLHVKIDRQLMKRVFDNLLSNAIKYSPADTTTEVELVIDRNRAATHIRDQGYGIQQDEIPHLFEPFYRAAQKGQDIEGSGLGLSVVREILQQHIGSIEVKSTPGKGSTFSVYLPLR</sequence>
<dbReference type="FunFam" id="3.30.565.10:FF:000006">
    <property type="entry name" value="Sensor histidine kinase WalK"/>
    <property type="match status" value="1"/>
</dbReference>
<dbReference type="InterPro" id="IPR003594">
    <property type="entry name" value="HATPase_dom"/>
</dbReference>
<dbReference type="Pfam" id="PF00072">
    <property type="entry name" value="Response_reg"/>
    <property type="match status" value="1"/>
</dbReference>
<name>A0A7S8IEX6_9CHLR</name>
<dbReference type="PANTHER" id="PTHR43547">
    <property type="entry name" value="TWO-COMPONENT HISTIDINE KINASE"/>
    <property type="match status" value="1"/>
</dbReference>
<evidence type="ECO:0000256" key="7">
    <source>
        <dbReference type="PROSITE-ProRule" id="PRU00169"/>
    </source>
</evidence>
<evidence type="ECO:0000256" key="3">
    <source>
        <dbReference type="ARBA" id="ARBA00022553"/>
    </source>
</evidence>
<evidence type="ECO:0000313" key="10">
    <source>
        <dbReference type="EMBL" id="QPC84135.1"/>
    </source>
</evidence>
<dbReference type="RefSeq" id="WP_195172199.1">
    <property type="nucleotide sequence ID" value="NZ_CP062983.1"/>
</dbReference>
<reference evidence="10 11" key="1">
    <citation type="submission" date="2020-02" db="EMBL/GenBank/DDBJ databases">
        <authorList>
            <person name="Zheng R.K."/>
            <person name="Sun C.M."/>
        </authorList>
    </citation>
    <scope>NUCLEOTIDE SEQUENCE [LARGE SCALE GENOMIC DNA]</scope>
    <source>
        <strain evidence="11">rifampicinis</strain>
    </source>
</reference>
<dbReference type="Gene3D" id="3.40.50.2300">
    <property type="match status" value="1"/>
</dbReference>
<evidence type="ECO:0000256" key="1">
    <source>
        <dbReference type="ARBA" id="ARBA00000085"/>
    </source>
</evidence>
<dbReference type="SUPFAM" id="SSF52172">
    <property type="entry name" value="CheY-like"/>
    <property type="match status" value="1"/>
</dbReference>
<dbReference type="SUPFAM" id="SSF47384">
    <property type="entry name" value="Homodimeric domain of signal transducing histidine kinase"/>
    <property type="match status" value="1"/>
</dbReference>
<dbReference type="InterPro" id="IPR011006">
    <property type="entry name" value="CheY-like_superfamily"/>
</dbReference>
<dbReference type="SUPFAM" id="SSF55874">
    <property type="entry name" value="ATPase domain of HSP90 chaperone/DNA topoisomerase II/histidine kinase"/>
    <property type="match status" value="1"/>
</dbReference>
<dbReference type="Gene3D" id="1.10.287.130">
    <property type="match status" value="1"/>
</dbReference>
<evidence type="ECO:0000313" key="11">
    <source>
        <dbReference type="Proteomes" id="UP000594468"/>
    </source>
</evidence>
<proteinExistence type="predicted"/>
<dbReference type="Proteomes" id="UP000594468">
    <property type="component" value="Chromosome"/>
</dbReference>
<evidence type="ECO:0000256" key="5">
    <source>
        <dbReference type="ARBA" id="ARBA00022777"/>
    </source>
</evidence>
<evidence type="ECO:0000259" key="8">
    <source>
        <dbReference type="PROSITE" id="PS50109"/>
    </source>
</evidence>
<dbReference type="InterPro" id="IPR001789">
    <property type="entry name" value="Sig_transdc_resp-reg_receiver"/>
</dbReference>
<dbReference type="PROSITE" id="PS50109">
    <property type="entry name" value="HIS_KIN"/>
    <property type="match status" value="1"/>
</dbReference>
<protein>
    <recommendedName>
        <fullName evidence="2">histidine kinase</fullName>
        <ecNumber evidence="2">2.7.13.3</ecNumber>
    </recommendedName>
</protein>
<comment type="catalytic activity">
    <reaction evidence="1">
        <text>ATP + protein L-histidine = ADP + protein N-phospho-L-histidine.</text>
        <dbReference type="EC" id="2.7.13.3"/>
    </reaction>
</comment>
<evidence type="ECO:0000256" key="4">
    <source>
        <dbReference type="ARBA" id="ARBA00022679"/>
    </source>
</evidence>
<dbReference type="EC" id="2.7.13.3" evidence="2"/>
<dbReference type="InterPro" id="IPR004358">
    <property type="entry name" value="Sig_transdc_His_kin-like_C"/>
</dbReference>
<dbReference type="KEGG" id="pmet:G4Y79_07110"/>
<dbReference type="SMART" id="SM00387">
    <property type="entry name" value="HATPase_c"/>
    <property type="match status" value="1"/>
</dbReference>
<organism evidence="10 11">
    <name type="scientific">Phototrophicus methaneseepsis</name>
    <dbReference type="NCBI Taxonomy" id="2710758"/>
    <lineage>
        <taxon>Bacteria</taxon>
        <taxon>Bacillati</taxon>
        <taxon>Chloroflexota</taxon>
        <taxon>Candidatus Thermofontia</taxon>
        <taxon>Phototrophicales</taxon>
        <taxon>Phototrophicaceae</taxon>
        <taxon>Phototrophicus</taxon>
    </lineage>
</organism>
<dbReference type="InterPro" id="IPR005467">
    <property type="entry name" value="His_kinase_dom"/>
</dbReference>
<keyword evidence="3 7" id="KW-0597">Phosphoprotein</keyword>
<dbReference type="PANTHER" id="PTHR43547:SF2">
    <property type="entry name" value="HYBRID SIGNAL TRANSDUCTION HISTIDINE KINASE C"/>
    <property type="match status" value="1"/>
</dbReference>
<dbReference type="InterPro" id="IPR036097">
    <property type="entry name" value="HisK_dim/P_sf"/>
</dbReference>
<feature type="domain" description="Response regulatory" evidence="9">
    <location>
        <begin position="21"/>
        <end position="137"/>
    </location>
</feature>
<feature type="modified residue" description="4-aspartylphosphate" evidence="7">
    <location>
        <position position="70"/>
    </location>
</feature>
<dbReference type="CDD" id="cd19920">
    <property type="entry name" value="REC_PA4781-like"/>
    <property type="match status" value="1"/>
</dbReference>